<gene>
    <name evidence="2" type="ORF">BAE27_13330</name>
</gene>
<organism evidence="2 3">
    <name type="scientific">Acidithiobacillus caldus</name>
    <dbReference type="NCBI Taxonomy" id="33059"/>
    <lineage>
        <taxon>Bacteria</taxon>
        <taxon>Pseudomonadati</taxon>
        <taxon>Pseudomonadota</taxon>
        <taxon>Acidithiobacillia</taxon>
        <taxon>Acidithiobacillales</taxon>
        <taxon>Acidithiobacillaceae</taxon>
        <taxon>Acidithiobacillus</taxon>
    </lineage>
</organism>
<dbReference type="InterPro" id="IPR013216">
    <property type="entry name" value="Methyltransf_11"/>
</dbReference>
<reference evidence="2 3" key="1">
    <citation type="submission" date="2016-06" db="EMBL/GenBank/DDBJ databases">
        <title>Gene turnover analysis identifies the evolutionary adaptation of the extremophile Acidithiobacillus caldus.</title>
        <authorList>
            <person name="Zhang X."/>
        </authorList>
    </citation>
    <scope>NUCLEOTIDE SEQUENCE [LARGE SCALE GENOMIC DNA]</scope>
    <source>
        <strain evidence="2 3">DX</strain>
    </source>
</reference>
<keyword evidence="2" id="KW-0808">Transferase</keyword>
<evidence type="ECO:0000313" key="2">
    <source>
        <dbReference type="EMBL" id="OFC29769.1"/>
    </source>
</evidence>
<dbReference type="SUPFAM" id="SSF53335">
    <property type="entry name" value="S-adenosyl-L-methionine-dependent methyltransferases"/>
    <property type="match status" value="1"/>
</dbReference>
<evidence type="ECO:0000259" key="1">
    <source>
        <dbReference type="Pfam" id="PF08241"/>
    </source>
</evidence>
<sequence>MPRPRGRRSIPLRRTTLWWSGRTGRLLLERAASFVPAWLEKLRPETVLQVGQPLLWSKPPESKAIWVLLNEGSVCVNTAYLQTLGNCENLPFAAMRFDLVILPFCLSRVSDPAAVLAECRRVLRPEGHVLVLDFNPSGSLGMLRRWHVWRGDRSWPWRRPFLSLGQLRRLLDQEDLMIREGRYFQYTLPGLGRNAQWLELVGDRWWPAGANAYMLLAQRRDAEQPLVGLVEPAFRQRRRRKLRAQAPAAQRLRDDDA</sequence>
<keyword evidence="2" id="KW-0489">Methyltransferase</keyword>
<dbReference type="GO" id="GO:0032259">
    <property type="term" value="P:methylation"/>
    <property type="evidence" value="ECO:0007669"/>
    <property type="project" value="UniProtKB-KW"/>
</dbReference>
<feature type="domain" description="Methyltransferase type 11" evidence="1">
    <location>
        <begin position="84"/>
        <end position="130"/>
    </location>
</feature>
<accession>A0A1E7YJS6</accession>
<proteinExistence type="predicted"/>
<name>A0A1E7YJS6_9PROT</name>
<evidence type="ECO:0000313" key="3">
    <source>
        <dbReference type="Proteomes" id="UP000175616"/>
    </source>
</evidence>
<dbReference type="AlphaFoldDB" id="A0A1E7YJS6"/>
<dbReference type="CDD" id="cd02440">
    <property type="entry name" value="AdoMet_MTases"/>
    <property type="match status" value="1"/>
</dbReference>
<dbReference type="InterPro" id="IPR029063">
    <property type="entry name" value="SAM-dependent_MTases_sf"/>
</dbReference>
<dbReference type="Gene3D" id="3.40.50.150">
    <property type="entry name" value="Vaccinia Virus protein VP39"/>
    <property type="match status" value="1"/>
</dbReference>
<dbReference type="EMBL" id="LZYE01000359">
    <property type="protein sequence ID" value="OFC29769.1"/>
    <property type="molecule type" value="Genomic_DNA"/>
</dbReference>
<protein>
    <submittedName>
        <fullName evidence="2">Methyltransferase type 11</fullName>
    </submittedName>
</protein>
<dbReference type="Pfam" id="PF08241">
    <property type="entry name" value="Methyltransf_11"/>
    <property type="match status" value="1"/>
</dbReference>
<comment type="caution">
    <text evidence="2">The sequence shown here is derived from an EMBL/GenBank/DDBJ whole genome shotgun (WGS) entry which is preliminary data.</text>
</comment>
<dbReference type="GO" id="GO:0008757">
    <property type="term" value="F:S-adenosylmethionine-dependent methyltransferase activity"/>
    <property type="evidence" value="ECO:0007669"/>
    <property type="project" value="InterPro"/>
</dbReference>
<dbReference type="RefSeq" id="WP_070113779.1">
    <property type="nucleotide sequence ID" value="NZ_JAAXYT010000224.1"/>
</dbReference>
<dbReference type="Proteomes" id="UP000175616">
    <property type="component" value="Unassembled WGS sequence"/>
</dbReference>